<dbReference type="GO" id="GO:0005102">
    <property type="term" value="F:signaling receptor binding"/>
    <property type="evidence" value="ECO:0007669"/>
    <property type="project" value="TreeGrafter"/>
</dbReference>
<evidence type="ECO:0000256" key="6">
    <source>
        <dbReference type="ARBA" id="ARBA00023157"/>
    </source>
</evidence>
<dbReference type="PANTHER" id="PTHR24100:SF0">
    <property type="entry name" value="V-SET DOMAIN-CONTAINING T-CELL ACTIVATION INHIBITOR 1"/>
    <property type="match status" value="1"/>
</dbReference>
<dbReference type="SUPFAM" id="SSF48726">
    <property type="entry name" value="Immunoglobulin"/>
    <property type="match status" value="2"/>
</dbReference>
<evidence type="ECO:0000256" key="8">
    <source>
        <dbReference type="ARBA" id="ARBA00023319"/>
    </source>
</evidence>
<dbReference type="OMA" id="GDIHISW"/>
<dbReference type="FunFam" id="2.60.40.10:FF:000142">
    <property type="entry name" value="V-set domain-containing T-cell activation inhibitor 1"/>
    <property type="match status" value="1"/>
</dbReference>
<dbReference type="InterPro" id="IPR003006">
    <property type="entry name" value="Ig/MHC_CS"/>
</dbReference>
<dbReference type="InterPro" id="IPR050504">
    <property type="entry name" value="IgSF_BTN/MOG"/>
</dbReference>
<dbReference type="FunFam" id="2.60.40.10:FF:000088">
    <property type="entry name" value="Butyrophilin subfamily 1 member A1"/>
    <property type="match status" value="1"/>
</dbReference>
<feature type="domain" description="Ig-like" evidence="10">
    <location>
        <begin position="53"/>
        <end position="167"/>
    </location>
</feature>
<dbReference type="Pfam" id="PF07686">
    <property type="entry name" value="V-set"/>
    <property type="match status" value="1"/>
</dbReference>
<evidence type="ECO:0000256" key="5">
    <source>
        <dbReference type="ARBA" id="ARBA00023136"/>
    </source>
</evidence>
<dbReference type="GO" id="GO:0001817">
    <property type="term" value="P:regulation of cytokine production"/>
    <property type="evidence" value="ECO:0007669"/>
    <property type="project" value="TreeGrafter"/>
</dbReference>
<dbReference type="AlphaFoldDB" id="A0A401SA89"/>
<evidence type="ECO:0000256" key="2">
    <source>
        <dbReference type="ARBA" id="ARBA00022692"/>
    </source>
</evidence>
<dbReference type="InterPro" id="IPR003598">
    <property type="entry name" value="Ig_sub2"/>
</dbReference>
<dbReference type="InterPro" id="IPR003599">
    <property type="entry name" value="Ig_sub"/>
</dbReference>
<evidence type="ECO:0000313" key="11">
    <source>
        <dbReference type="EMBL" id="GCC27321.1"/>
    </source>
</evidence>
<keyword evidence="12" id="KW-1185">Reference proteome</keyword>
<feature type="domain" description="Ig-like" evidence="10">
    <location>
        <begin position="183"/>
        <end position="265"/>
    </location>
</feature>
<dbReference type="GO" id="GO:1903037">
    <property type="term" value="P:regulation of leukocyte cell-cell adhesion"/>
    <property type="evidence" value="ECO:0007669"/>
    <property type="project" value="UniProtKB-ARBA"/>
</dbReference>
<dbReference type="Proteomes" id="UP000287033">
    <property type="component" value="Unassembled WGS sequence"/>
</dbReference>
<dbReference type="InterPro" id="IPR036179">
    <property type="entry name" value="Ig-like_dom_sf"/>
</dbReference>
<dbReference type="SMART" id="SM00406">
    <property type="entry name" value="IGv"/>
    <property type="match status" value="1"/>
</dbReference>
<dbReference type="GO" id="GO:0050852">
    <property type="term" value="P:T cell receptor signaling pathway"/>
    <property type="evidence" value="ECO:0007669"/>
    <property type="project" value="TreeGrafter"/>
</dbReference>
<organism evidence="11 12">
    <name type="scientific">Chiloscyllium punctatum</name>
    <name type="common">Brownbanded bambooshark</name>
    <name type="synonym">Hemiscyllium punctatum</name>
    <dbReference type="NCBI Taxonomy" id="137246"/>
    <lineage>
        <taxon>Eukaryota</taxon>
        <taxon>Metazoa</taxon>
        <taxon>Chordata</taxon>
        <taxon>Craniata</taxon>
        <taxon>Vertebrata</taxon>
        <taxon>Chondrichthyes</taxon>
        <taxon>Elasmobranchii</taxon>
        <taxon>Galeomorphii</taxon>
        <taxon>Galeoidea</taxon>
        <taxon>Orectolobiformes</taxon>
        <taxon>Hemiscylliidae</taxon>
        <taxon>Chiloscyllium</taxon>
    </lineage>
</organism>
<dbReference type="InterPro" id="IPR003597">
    <property type="entry name" value="Ig_C1-set"/>
</dbReference>
<dbReference type="GO" id="GO:0050863">
    <property type="term" value="P:regulation of T cell activation"/>
    <property type="evidence" value="ECO:0007669"/>
    <property type="project" value="UniProtKB-ARBA"/>
</dbReference>
<dbReference type="InterPro" id="IPR013106">
    <property type="entry name" value="Ig_V-set"/>
</dbReference>
<reference evidence="11 12" key="1">
    <citation type="journal article" date="2018" name="Nat. Ecol. Evol.">
        <title>Shark genomes provide insights into elasmobranch evolution and the origin of vertebrates.</title>
        <authorList>
            <person name="Hara Y"/>
            <person name="Yamaguchi K"/>
            <person name="Onimaru K"/>
            <person name="Kadota M"/>
            <person name="Koyanagi M"/>
            <person name="Keeley SD"/>
            <person name="Tatsumi K"/>
            <person name="Tanaka K"/>
            <person name="Motone F"/>
            <person name="Kageyama Y"/>
            <person name="Nozu R"/>
            <person name="Adachi N"/>
            <person name="Nishimura O"/>
            <person name="Nakagawa R"/>
            <person name="Tanegashima C"/>
            <person name="Kiyatake I"/>
            <person name="Matsumoto R"/>
            <person name="Murakumo K"/>
            <person name="Nishida K"/>
            <person name="Terakita A"/>
            <person name="Kuratani S"/>
            <person name="Sato K"/>
            <person name="Hyodo S Kuraku.S."/>
        </authorList>
    </citation>
    <scope>NUCLEOTIDE SEQUENCE [LARGE SCALE GENOMIC DNA]</scope>
</reference>
<accession>A0A401SA89</accession>
<evidence type="ECO:0000256" key="7">
    <source>
        <dbReference type="ARBA" id="ARBA00023180"/>
    </source>
</evidence>
<dbReference type="PROSITE" id="PS50835">
    <property type="entry name" value="IG_LIKE"/>
    <property type="match status" value="2"/>
</dbReference>
<sequence length="282" mass="32284">MDRWQWGLPAAELTQELFSPPFNVRVTENVNETANGDIMMLSLCCLLLSLLFPQFETFTLTCDRYIDSEIGKTVILKCSFESRSNSNPVVIWEKVGEKQTIHEYRDNRDDFSEQHKNYTKRTAIAGNAVNRGDASLTLKDVNVWDEGTYKCYVSTNHGFDDEIIELSVWAKGTGDIHISWQTDGDNNDVLTCKYSGLYPVPKISWKDTHGNDLNSINKTNPSRDENGLYHVEHYLKRERDDKNQYVCSVHHKWMAKPKAARAVFTNGHNMIQLDDGEPSPDL</sequence>
<dbReference type="PROSITE" id="PS00290">
    <property type="entry name" value="IG_MHC"/>
    <property type="match status" value="1"/>
</dbReference>
<keyword evidence="4" id="KW-1133">Transmembrane helix</keyword>
<comment type="caution">
    <text evidence="11">The sequence shown here is derived from an EMBL/GenBank/DDBJ whole genome shotgun (WGS) entry which is preliminary data.</text>
</comment>
<dbReference type="SMART" id="SM00409">
    <property type="entry name" value="IG"/>
    <property type="match status" value="1"/>
</dbReference>
<gene>
    <name evidence="11" type="ORF">chiPu_0005745</name>
</gene>
<dbReference type="OrthoDB" id="10055806at2759"/>
<dbReference type="InterPro" id="IPR007110">
    <property type="entry name" value="Ig-like_dom"/>
</dbReference>
<dbReference type="InterPro" id="IPR053896">
    <property type="entry name" value="BTN3A2-like_Ig-C"/>
</dbReference>
<evidence type="ECO:0000256" key="1">
    <source>
        <dbReference type="ARBA" id="ARBA00004370"/>
    </source>
</evidence>
<dbReference type="GO" id="GO:0042110">
    <property type="term" value="P:T cell activation"/>
    <property type="evidence" value="ECO:0007669"/>
    <property type="project" value="UniProtKB-ARBA"/>
</dbReference>
<dbReference type="SMART" id="SM00407">
    <property type="entry name" value="IGc1"/>
    <property type="match status" value="1"/>
</dbReference>
<comment type="similarity">
    <text evidence="9">Belongs to the SKINT family.</text>
</comment>
<name>A0A401SA89_CHIPU</name>
<evidence type="ECO:0000259" key="10">
    <source>
        <dbReference type="PROSITE" id="PS50835"/>
    </source>
</evidence>
<evidence type="ECO:0000256" key="4">
    <source>
        <dbReference type="ARBA" id="ARBA00022989"/>
    </source>
</evidence>
<dbReference type="GO" id="GO:0009897">
    <property type="term" value="C:external side of plasma membrane"/>
    <property type="evidence" value="ECO:0007669"/>
    <property type="project" value="TreeGrafter"/>
</dbReference>
<keyword evidence="6" id="KW-1015">Disulfide bond</keyword>
<protein>
    <recommendedName>
        <fullName evidence="10">Ig-like domain-containing protein</fullName>
    </recommendedName>
</protein>
<keyword evidence="5" id="KW-0472">Membrane</keyword>
<comment type="subcellular location">
    <subcellularLocation>
        <location evidence="1">Membrane</location>
    </subcellularLocation>
</comment>
<dbReference type="PANTHER" id="PTHR24100">
    <property type="entry name" value="BUTYROPHILIN"/>
    <property type="match status" value="1"/>
</dbReference>
<keyword evidence="2" id="KW-0812">Transmembrane</keyword>
<proteinExistence type="inferred from homology"/>
<keyword evidence="8" id="KW-0393">Immunoglobulin domain</keyword>
<dbReference type="EMBL" id="BEZZ01000160">
    <property type="protein sequence ID" value="GCC27321.1"/>
    <property type="molecule type" value="Genomic_DNA"/>
</dbReference>
<keyword evidence="7" id="KW-0325">Glycoprotein</keyword>
<dbReference type="Gene3D" id="2.60.40.10">
    <property type="entry name" value="Immunoglobulins"/>
    <property type="match status" value="2"/>
</dbReference>
<dbReference type="InterPro" id="IPR013783">
    <property type="entry name" value="Ig-like_fold"/>
</dbReference>
<dbReference type="Pfam" id="PF22705">
    <property type="entry name" value="C2-set_3"/>
    <property type="match status" value="1"/>
</dbReference>
<dbReference type="SMART" id="SM00408">
    <property type="entry name" value="IGc2"/>
    <property type="match status" value="1"/>
</dbReference>
<evidence type="ECO:0000256" key="3">
    <source>
        <dbReference type="ARBA" id="ARBA00022729"/>
    </source>
</evidence>
<evidence type="ECO:0000256" key="9">
    <source>
        <dbReference type="ARBA" id="ARBA00038221"/>
    </source>
</evidence>
<keyword evidence="3" id="KW-0732">Signal</keyword>
<evidence type="ECO:0000313" key="12">
    <source>
        <dbReference type="Proteomes" id="UP000287033"/>
    </source>
</evidence>